<dbReference type="EMBL" id="AP023189">
    <property type="protein sequence ID" value="BCG24873.1"/>
    <property type="molecule type" value="Genomic_DNA"/>
</dbReference>
<proteinExistence type="predicted"/>
<dbReference type="EMBL" id="BQKM01000008">
    <property type="protein sequence ID" value="GJN53886.1"/>
    <property type="molecule type" value="Genomic_DNA"/>
</dbReference>
<evidence type="ECO:0000313" key="3">
    <source>
        <dbReference type="Proteomes" id="UP000509383"/>
    </source>
</evidence>
<accession>A0A6J4E4L4</accession>
<name>A0A6J4E4L4_9PSED</name>
<dbReference type="Proteomes" id="UP000509383">
    <property type="component" value="Chromosome"/>
</dbReference>
<keyword evidence="4" id="KW-1185">Reference proteome</keyword>
<evidence type="ECO:0000313" key="1">
    <source>
        <dbReference type="EMBL" id="BCG24873.1"/>
    </source>
</evidence>
<sequence>MEITSNLPLWLMRSDTRVAEVAKAGESARALALPEALPQEDLDRVIESHTYNRLAQLPTKPQVSFDLEIWAIEQVTRPPKDNARPLEIIDAELNMAHAGFQAIYGSILRELSGREPVMRDGLVGISVDSAGNIIVSNHNGLLRDDVAKRLSARMNASTELLQYANRYVELAIERIESDMNVDFDGFGRYHLDKSNFSSVVRALEYNSLQAHLISWGVVRYGHWTERRIHPPA</sequence>
<evidence type="ECO:0000313" key="4">
    <source>
        <dbReference type="Proteomes" id="UP001054892"/>
    </source>
</evidence>
<dbReference type="KEGG" id="ptw:TUM18999_30640"/>
<reference evidence="1 3" key="1">
    <citation type="submission" date="2020-05" db="EMBL/GenBank/DDBJ databases">
        <title>Characterization of novel class B3 metallo-beta-lactamase from novel Pseudomonas species.</title>
        <authorList>
            <person name="Yamada K."/>
            <person name="Aoki K."/>
            <person name="Ishii Y."/>
        </authorList>
    </citation>
    <scope>NUCLEOTIDE SEQUENCE [LARGE SCALE GENOMIC DNA]</scope>
    <source>
        <strain evidence="1 3">TUM18999</strain>
        <strain evidence="2 4">TUM20286</strain>
    </source>
</reference>
<dbReference type="Proteomes" id="UP001054892">
    <property type="component" value="Unassembled WGS sequence"/>
</dbReference>
<dbReference type="RefSeq" id="WP_173175448.1">
    <property type="nucleotide sequence ID" value="NZ_AP023189.1"/>
</dbReference>
<dbReference type="AlphaFoldDB" id="A0A6J4E4L4"/>
<protein>
    <submittedName>
        <fullName evidence="1">Uncharacterized protein</fullName>
    </submittedName>
</protein>
<evidence type="ECO:0000313" key="2">
    <source>
        <dbReference type="EMBL" id="GJN53886.1"/>
    </source>
</evidence>
<organism evidence="1 3">
    <name type="scientific">Pseudomonas tohonis</name>
    <dbReference type="NCBI Taxonomy" id="2725477"/>
    <lineage>
        <taxon>Bacteria</taxon>
        <taxon>Pseudomonadati</taxon>
        <taxon>Pseudomonadota</taxon>
        <taxon>Gammaproteobacteria</taxon>
        <taxon>Pseudomonadales</taxon>
        <taxon>Pseudomonadaceae</taxon>
        <taxon>Pseudomonas</taxon>
    </lineage>
</organism>
<gene>
    <name evidence="1" type="ORF">TUM18999_30640</name>
    <name evidence="2" type="ORF">TUM20286_36380</name>
</gene>